<accession>Q5KBI9</accession>
<dbReference type="GeneID" id="3259610"/>
<dbReference type="PaxDb" id="214684-Q5KBI9"/>
<evidence type="ECO:0000256" key="1">
    <source>
        <dbReference type="SAM" id="MobiDB-lite"/>
    </source>
</evidence>
<dbReference type="GO" id="GO:0032511">
    <property type="term" value="P:late endosome to vacuole transport via multivesicular body sorting pathway"/>
    <property type="evidence" value="ECO:0000318"/>
    <property type="project" value="GO_Central"/>
</dbReference>
<dbReference type="OrthoDB" id="10250120at2759"/>
<keyword evidence="3" id="KW-1185">Reference proteome</keyword>
<proteinExistence type="predicted"/>
<name>Q5KBI9_CRYD1</name>
<dbReference type="PANTHER" id="PTHR22761:SF96">
    <property type="entry name" value="BCDNA.GH08385"/>
    <property type="match status" value="1"/>
</dbReference>
<dbReference type="InParanoid" id="Q5KBI9"/>
<sequence>MNDQTLPPFLRVNPSPVPPPSHARLQALYASTSAQRTANPTGYAANAQWWAGVLEETLRTGWLNGEGGDRLVLKVDNGVLGRLEDEKGSRPRGLGGVVETLATTTPPTLHALTHFMTSATPLHVPASLTSRFVGRPLWWAFSQLNPFGGSEKVVKEEALWAKYGQGKEYVHMPLLEQSAAAFTAHMLKSPILSYTSSLYDLDTFLAEYGEACFPTGPTAKELPKGKHGLSKRDAEVLVKWLSRDCQLVVTDGSVIKVLDADQIAENHPISEADRGAVSVLNALRRVEKQIVGIEEQISQSHEKAKKYLASKQKNIALSYLRSKKHLEDLLAKRVASSEQLRAVIRSIDQAKGDVEIMAAYETSTSTLTQVLAHPLLSPERIAATTDALAEAMADQEEIDQAVRIGGEVAMGGKRVEIDEDELAKELEALVEEEKEAEQEKTEKKTPVEAEKKPDMTTELPRTPLSAPASGKEEKEEGPVADEERLWQQRYEEAQARKQAEKERFETERLRKEEKIVAE</sequence>
<reference evidence="2 3" key="1">
    <citation type="journal article" date="2005" name="Science">
        <title>The genome of the basidiomycetous yeast and human pathogen Cryptococcus neoformans.</title>
        <authorList>
            <person name="Loftus B.J."/>
            <person name="Fung E."/>
            <person name="Roncaglia P."/>
            <person name="Rowley D."/>
            <person name="Amedeo P."/>
            <person name="Bruno D."/>
            <person name="Vamathevan J."/>
            <person name="Miranda M."/>
            <person name="Anderson I.J."/>
            <person name="Fraser J.A."/>
            <person name="Allen J.E."/>
            <person name="Bosdet I.E."/>
            <person name="Brent M.R."/>
            <person name="Chiu R."/>
            <person name="Doering T.L."/>
            <person name="Donlin M.J."/>
            <person name="D'Souza C.A."/>
            <person name="Fox D.S."/>
            <person name="Grinberg V."/>
            <person name="Fu J."/>
            <person name="Fukushima M."/>
            <person name="Haas B.J."/>
            <person name="Huang J.C."/>
            <person name="Janbon G."/>
            <person name="Jones S.J."/>
            <person name="Koo H.L."/>
            <person name="Krzywinski M.I."/>
            <person name="Kwon-Chung J.K."/>
            <person name="Lengeler K.B."/>
            <person name="Maiti R."/>
            <person name="Marra M.A."/>
            <person name="Marra R.E."/>
            <person name="Mathewson C.A."/>
            <person name="Mitchell T.G."/>
            <person name="Pertea M."/>
            <person name="Riggs F.R."/>
            <person name="Salzberg S.L."/>
            <person name="Schein J.E."/>
            <person name="Shvartsbeyn A."/>
            <person name="Shin H."/>
            <person name="Shumway M."/>
            <person name="Specht C.A."/>
            <person name="Suh B.B."/>
            <person name="Tenney A."/>
            <person name="Utterback T.R."/>
            <person name="Wickes B.L."/>
            <person name="Wortman J.R."/>
            <person name="Wye N.H."/>
            <person name="Kronstad J.W."/>
            <person name="Lodge J.K."/>
            <person name="Heitman J."/>
            <person name="Davis R.W."/>
            <person name="Fraser C.M."/>
            <person name="Hyman R.W."/>
        </authorList>
    </citation>
    <scope>NUCLEOTIDE SEQUENCE [LARGE SCALE GENOMIC DNA]</scope>
    <source>
        <strain evidence="3">JEC21 / ATCC MYA-565</strain>
    </source>
</reference>
<dbReference type="Proteomes" id="UP000002149">
    <property type="component" value="Chromosome 9"/>
</dbReference>
<dbReference type="VEuPathDB" id="FungiDB:CNI02380"/>
<dbReference type="Pfam" id="PF03357">
    <property type="entry name" value="Snf7"/>
    <property type="match status" value="1"/>
</dbReference>
<dbReference type="AlphaFoldDB" id="Q5KBI9"/>
<dbReference type="FunCoup" id="Q5KBI9">
    <property type="interactions" value="56"/>
</dbReference>
<dbReference type="KEGG" id="cne:CNI02380"/>
<protein>
    <submittedName>
        <fullName evidence="2">Expressed protein</fullName>
    </submittedName>
</protein>
<dbReference type="GO" id="GO:0005771">
    <property type="term" value="C:multivesicular body"/>
    <property type="evidence" value="ECO:0000318"/>
    <property type="project" value="GO_Central"/>
</dbReference>
<feature type="region of interest" description="Disordered" evidence="1">
    <location>
        <begin position="431"/>
        <end position="518"/>
    </location>
</feature>
<gene>
    <name evidence="2" type="ordered locus">CNI02380</name>
</gene>
<dbReference type="GO" id="GO:0000815">
    <property type="term" value="C:ESCRT III complex"/>
    <property type="evidence" value="ECO:0000318"/>
    <property type="project" value="GO_Central"/>
</dbReference>
<dbReference type="PANTHER" id="PTHR22761">
    <property type="entry name" value="CHARGED MULTIVESICULAR BODY PROTEIN"/>
    <property type="match status" value="1"/>
</dbReference>
<dbReference type="RefSeq" id="XP_572704.1">
    <property type="nucleotide sequence ID" value="XM_572704.1"/>
</dbReference>
<dbReference type="OMA" id="VEDRPMQ"/>
<dbReference type="STRING" id="214684.Q5KBI9"/>
<evidence type="ECO:0000313" key="2">
    <source>
        <dbReference type="EMBL" id="AAW45397.1"/>
    </source>
</evidence>
<dbReference type="EMBL" id="AE017349">
    <property type="protein sequence ID" value="AAW45397.1"/>
    <property type="molecule type" value="Genomic_DNA"/>
</dbReference>
<dbReference type="InterPro" id="IPR005024">
    <property type="entry name" value="Snf7_fam"/>
</dbReference>
<dbReference type="eggNOG" id="KOG2911">
    <property type="taxonomic scope" value="Eukaryota"/>
</dbReference>
<dbReference type="Gene3D" id="1.10.287.1060">
    <property type="entry name" value="ESAT-6-like"/>
    <property type="match status" value="1"/>
</dbReference>
<dbReference type="HOGENOM" id="CLU_021165_1_0_1"/>
<organism evidence="2 3">
    <name type="scientific">Cryptococcus deneoformans (strain JEC21 / ATCC MYA-565)</name>
    <name type="common">Cryptococcus neoformans var. neoformans serotype D</name>
    <dbReference type="NCBI Taxonomy" id="214684"/>
    <lineage>
        <taxon>Eukaryota</taxon>
        <taxon>Fungi</taxon>
        <taxon>Dikarya</taxon>
        <taxon>Basidiomycota</taxon>
        <taxon>Agaricomycotina</taxon>
        <taxon>Tremellomycetes</taxon>
        <taxon>Tremellales</taxon>
        <taxon>Cryptococcaceae</taxon>
        <taxon>Cryptococcus</taxon>
        <taxon>Cryptococcus neoformans species complex</taxon>
    </lineage>
</organism>
<dbReference type="GO" id="GO:0006900">
    <property type="term" value="P:vesicle budding from membrane"/>
    <property type="evidence" value="ECO:0000318"/>
    <property type="project" value="GO_Central"/>
</dbReference>
<dbReference type="GO" id="GO:0009898">
    <property type="term" value="C:cytoplasmic side of plasma membrane"/>
    <property type="evidence" value="ECO:0000318"/>
    <property type="project" value="GO_Central"/>
</dbReference>
<evidence type="ECO:0000313" key="3">
    <source>
        <dbReference type="Proteomes" id="UP000002149"/>
    </source>
</evidence>
<feature type="compositionally biased region" description="Basic and acidic residues" evidence="1">
    <location>
        <begin position="470"/>
        <end position="518"/>
    </location>
</feature>
<feature type="compositionally biased region" description="Basic and acidic residues" evidence="1">
    <location>
        <begin position="437"/>
        <end position="455"/>
    </location>
</feature>